<proteinExistence type="predicted"/>
<reference evidence="2" key="2">
    <citation type="submission" date="2020-03" db="EMBL/GenBank/DDBJ databases">
        <title>Flavobacteriaceae bacterium strain TP-CH-4, a member of the family Flavobacteriaceae isolated from a deep-sea seamount.</title>
        <authorList>
            <person name="Zhang D.-C."/>
        </authorList>
    </citation>
    <scope>NUCLEOTIDE SEQUENCE</scope>
    <source>
        <strain evidence="2">TP-CH-4</strain>
    </source>
</reference>
<evidence type="ECO:0000313" key="3">
    <source>
        <dbReference type="Proteomes" id="UP000707206"/>
    </source>
</evidence>
<evidence type="ECO:0000256" key="1">
    <source>
        <dbReference type="SAM" id="SignalP"/>
    </source>
</evidence>
<accession>A0A967B0M6</accession>
<gene>
    <name evidence="2" type="ORF">FK220_011405</name>
</gene>
<protein>
    <submittedName>
        <fullName evidence="2">Uncharacterized protein</fullName>
    </submittedName>
</protein>
<feature type="signal peptide" evidence="1">
    <location>
        <begin position="1"/>
        <end position="27"/>
    </location>
</feature>
<dbReference type="Proteomes" id="UP000707206">
    <property type="component" value="Unassembled WGS sequence"/>
</dbReference>
<feature type="chain" id="PRO_5036948127" evidence="1">
    <location>
        <begin position="28"/>
        <end position="653"/>
    </location>
</feature>
<evidence type="ECO:0000313" key="2">
    <source>
        <dbReference type="EMBL" id="NHF59951.1"/>
    </source>
</evidence>
<comment type="caution">
    <text evidence="2">The sequence shown here is derived from an EMBL/GenBank/DDBJ whole genome shotgun (WGS) entry which is preliminary data.</text>
</comment>
<keyword evidence="3" id="KW-1185">Reference proteome</keyword>
<sequence length="653" mass="73975">MNRLKKACAVCTPLLALILGLPTMVQAQDRLLYQGPFEIDRYKGEAKYYYLKVGQDSLLDGSFQLQRSNLEALLEKEDAAFSITGAFNRDIPEGPWRFQFGEFQSESVSQVVDYQYRVSVSGTQQVAEGRMSDGRPDGPWKYAVRRIKDSEIDTTLFESTIEFEGGIPQRSFRIGNDKSTLVGRLLRNGLAHDEWSLFVNDEMGTVESWVFENGILRTIQIEQEGISTTTPVFDTAYAMMQTIPLDQRYLQLLSLYLTKGNTLAPIQGTMSQLLTENARYYNKIDTIFSKLGKASFSPGFKVQVPLFPLDSLEKIQLEAIKRNFGKSKTVSSDFLNDTQLNILRRSDKEAQFLYLVIQALSRDFLNPMEKVVSYGKSNLLEYVPRNVLTEKLWPLGKPGTDIKVNQGSEPTDSPVIFKLPNAAQFDFNGGNLASIQELSRYAAQSLDSIQRILDLKLSRERGQQELAGLEEQLITQSNILKERIDSAGIQLPGAHTKALLNIKKVGESGLSDYSGLKEVTAKLERARMLVKCLTDLNGLAEAIIVLQGQEKKIQETYQDRIWNPFTATLMDEEVKKRITTAYRNILTPYFLERVQTDLTCENARDIASLMGSTYERMLALRQEETSKLERKLRKERDPETVLRLFNLPSATKE</sequence>
<keyword evidence="1" id="KW-0732">Signal</keyword>
<name>A0A967B0M6_9FLAO</name>
<dbReference type="RefSeq" id="WP_166204888.1">
    <property type="nucleotide sequence ID" value="NZ_VIKU02000003.1"/>
</dbReference>
<reference evidence="2" key="1">
    <citation type="submission" date="2019-07" db="EMBL/GenBank/DDBJ databases">
        <authorList>
            <person name="De-Chao Zhang Q."/>
        </authorList>
    </citation>
    <scope>NUCLEOTIDE SEQUENCE</scope>
    <source>
        <strain evidence="2">TP-CH-4</strain>
    </source>
</reference>
<dbReference type="AlphaFoldDB" id="A0A967B0M6"/>
<dbReference type="EMBL" id="VIKU02000003">
    <property type="protein sequence ID" value="NHF59951.1"/>
    <property type="molecule type" value="Genomic_DNA"/>
</dbReference>
<organism evidence="2 3">
    <name type="scientific">Pelagihabitans pacificus</name>
    <dbReference type="NCBI Taxonomy" id="2696054"/>
    <lineage>
        <taxon>Bacteria</taxon>
        <taxon>Pseudomonadati</taxon>
        <taxon>Bacteroidota</taxon>
        <taxon>Flavobacteriia</taxon>
        <taxon>Flavobacteriales</taxon>
        <taxon>Flavobacteriaceae</taxon>
        <taxon>Pelagihabitans</taxon>
    </lineage>
</organism>